<evidence type="ECO:0000313" key="4">
    <source>
        <dbReference type="Proteomes" id="UP001500730"/>
    </source>
</evidence>
<gene>
    <name evidence="3" type="ORF">GCM10009858_31360</name>
</gene>
<sequence>MNRPSDHGPGRQRHRASSPFRGVAAAVAAALLAGASTAWLTRSSDAAPPVSGAGASLTAQADGRPSTPSQTGSTARSGASGSTGPAPVVGSPSARPATPDPAPSVSPPDRLVITRLGIDMPVVPEGVARDGEMALPATPAQVGWYRYGPRPGDGSGATVLAAHLDMPGYGVGPIAGISELHDGDVISVRSGGQTRRYRVTAVDAIRKASLDLAALFARDGPPRIRLVTCGGTFDREKRRYDENVVVTAEPMA</sequence>
<dbReference type="SUPFAM" id="SSF63817">
    <property type="entry name" value="Sortase"/>
    <property type="match status" value="1"/>
</dbReference>
<dbReference type="InterPro" id="IPR005754">
    <property type="entry name" value="Sortase"/>
</dbReference>
<evidence type="ECO:0000256" key="2">
    <source>
        <dbReference type="SAM" id="MobiDB-lite"/>
    </source>
</evidence>
<name>A0ABP5Z2C1_9MICO</name>
<dbReference type="EMBL" id="BAAARE010000013">
    <property type="protein sequence ID" value="GAA2491021.1"/>
    <property type="molecule type" value="Genomic_DNA"/>
</dbReference>
<keyword evidence="4" id="KW-1185">Reference proteome</keyword>
<protein>
    <recommendedName>
        <fullName evidence="5">Sortase family protein</fullName>
    </recommendedName>
</protein>
<evidence type="ECO:0000313" key="3">
    <source>
        <dbReference type="EMBL" id="GAA2491021.1"/>
    </source>
</evidence>
<feature type="region of interest" description="Disordered" evidence="2">
    <location>
        <begin position="43"/>
        <end position="109"/>
    </location>
</feature>
<dbReference type="Gene3D" id="2.40.260.10">
    <property type="entry name" value="Sortase"/>
    <property type="match status" value="1"/>
</dbReference>
<keyword evidence="1" id="KW-0378">Hydrolase</keyword>
<dbReference type="RefSeq" id="WP_344255945.1">
    <property type="nucleotide sequence ID" value="NZ_BAAARE010000013.1"/>
</dbReference>
<reference evidence="4" key="1">
    <citation type="journal article" date="2019" name="Int. J. Syst. Evol. Microbiol.">
        <title>The Global Catalogue of Microorganisms (GCM) 10K type strain sequencing project: providing services to taxonomists for standard genome sequencing and annotation.</title>
        <authorList>
            <consortium name="The Broad Institute Genomics Platform"/>
            <consortium name="The Broad Institute Genome Sequencing Center for Infectious Disease"/>
            <person name="Wu L."/>
            <person name="Ma J."/>
        </authorList>
    </citation>
    <scope>NUCLEOTIDE SEQUENCE [LARGE SCALE GENOMIC DNA]</scope>
    <source>
        <strain evidence="4">JCM 16259</strain>
    </source>
</reference>
<dbReference type="CDD" id="cd05829">
    <property type="entry name" value="Sortase_F"/>
    <property type="match status" value="1"/>
</dbReference>
<dbReference type="InterPro" id="IPR042001">
    <property type="entry name" value="Sortase_F"/>
</dbReference>
<proteinExistence type="predicted"/>
<feature type="region of interest" description="Disordered" evidence="2">
    <location>
        <begin position="1"/>
        <end position="21"/>
    </location>
</feature>
<dbReference type="Proteomes" id="UP001500730">
    <property type="component" value="Unassembled WGS sequence"/>
</dbReference>
<feature type="compositionally biased region" description="Low complexity" evidence="2">
    <location>
        <begin position="71"/>
        <end position="87"/>
    </location>
</feature>
<evidence type="ECO:0000256" key="1">
    <source>
        <dbReference type="ARBA" id="ARBA00022801"/>
    </source>
</evidence>
<organism evidence="3 4">
    <name type="scientific">Terrabacter carboxydivorans</name>
    <dbReference type="NCBI Taxonomy" id="619730"/>
    <lineage>
        <taxon>Bacteria</taxon>
        <taxon>Bacillati</taxon>
        <taxon>Actinomycetota</taxon>
        <taxon>Actinomycetes</taxon>
        <taxon>Micrococcales</taxon>
        <taxon>Intrasporangiaceae</taxon>
        <taxon>Terrabacter</taxon>
    </lineage>
</organism>
<comment type="caution">
    <text evidence="3">The sequence shown here is derived from an EMBL/GenBank/DDBJ whole genome shotgun (WGS) entry which is preliminary data.</text>
</comment>
<dbReference type="Pfam" id="PF04203">
    <property type="entry name" value="Sortase"/>
    <property type="match status" value="1"/>
</dbReference>
<dbReference type="InterPro" id="IPR023365">
    <property type="entry name" value="Sortase_dom-sf"/>
</dbReference>
<accession>A0ABP5Z2C1</accession>
<evidence type="ECO:0008006" key="5">
    <source>
        <dbReference type="Google" id="ProtNLM"/>
    </source>
</evidence>